<keyword evidence="2" id="KW-0067">ATP-binding</keyword>
<feature type="binding site" evidence="2">
    <location>
        <position position="120"/>
    </location>
    <ligand>
        <name>Mg(2+)</name>
        <dbReference type="ChEBI" id="CHEBI:18420"/>
        <label>1</label>
    </ligand>
</feature>
<evidence type="ECO:0000256" key="1">
    <source>
        <dbReference type="ARBA" id="ARBA00022977"/>
    </source>
</evidence>
<keyword evidence="2" id="KW-0460">Magnesium</keyword>
<comment type="similarity">
    <text evidence="2">Belongs to the thiamine-monophosphate kinase family.</text>
</comment>
<dbReference type="NCBIfam" id="TIGR01379">
    <property type="entry name" value="thiL"/>
    <property type="match status" value="1"/>
</dbReference>
<feature type="domain" description="PurM-like N-terminal" evidence="3">
    <location>
        <begin position="26"/>
        <end position="136"/>
    </location>
</feature>
<feature type="binding site" evidence="2">
    <location>
        <position position="28"/>
    </location>
    <ligand>
        <name>Mg(2+)</name>
        <dbReference type="ChEBI" id="CHEBI:18420"/>
        <label>3</label>
    </ligand>
</feature>
<feature type="binding site" evidence="2">
    <location>
        <position position="330"/>
    </location>
    <ligand>
        <name>substrate</name>
    </ligand>
</feature>
<keyword evidence="2" id="KW-0547">Nucleotide-binding</keyword>
<dbReference type="KEGG" id="sde:Sde_3453"/>
<dbReference type="InterPro" id="IPR036921">
    <property type="entry name" value="PurM-like_N_sf"/>
</dbReference>
<dbReference type="CDD" id="cd02194">
    <property type="entry name" value="ThiL"/>
    <property type="match status" value="1"/>
</dbReference>
<dbReference type="SUPFAM" id="SSF56042">
    <property type="entry name" value="PurM C-terminal domain-like"/>
    <property type="match status" value="1"/>
</dbReference>
<dbReference type="Pfam" id="PF00586">
    <property type="entry name" value="AIRS"/>
    <property type="match status" value="1"/>
</dbReference>
<dbReference type="GO" id="GO:0005524">
    <property type="term" value="F:ATP binding"/>
    <property type="evidence" value="ECO:0007669"/>
    <property type="project" value="UniProtKB-UniRule"/>
</dbReference>
<dbReference type="PIRSF" id="PIRSF005303">
    <property type="entry name" value="Thiam_monoph_kin"/>
    <property type="match status" value="1"/>
</dbReference>
<feature type="binding site" evidence="2">
    <location>
        <position position="73"/>
    </location>
    <ligand>
        <name>Mg(2+)</name>
        <dbReference type="ChEBI" id="CHEBI:18420"/>
        <label>3</label>
    </ligand>
</feature>
<accession>Q21F21</accession>
<comment type="pathway">
    <text evidence="2">Cofactor biosynthesis; thiamine diphosphate biosynthesis; thiamine diphosphate from thiamine phosphate: step 1/1.</text>
</comment>
<dbReference type="HOGENOM" id="CLU_046964_3_0_6"/>
<dbReference type="Pfam" id="PF02769">
    <property type="entry name" value="AIRS_C"/>
    <property type="match status" value="1"/>
</dbReference>
<dbReference type="GO" id="GO:0009229">
    <property type="term" value="P:thiamine diphosphate biosynthetic process"/>
    <property type="evidence" value="ECO:0007669"/>
    <property type="project" value="UniProtKB-UniRule"/>
</dbReference>
<feature type="binding site" evidence="2">
    <location>
        <position position="214"/>
    </location>
    <ligand>
        <name>ATP</name>
        <dbReference type="ChEBI" id="CHEBI:30616"/>
    </ligand>
</feature>
<dbReference type="PANTHER" id="PTHR30270">
    <property type="entry name" value="THIAMINE-MONOPHOSPHATE KINASE"/>
    <property type="match status" value="1"/>
</dbReference>
<dbReference type="OrthoDB" id="9802811at2"/>
<evidence type="ECO:0000259" key="3">
    <source>
        <dbReference type="Pfam" id="PF00586"/>
    </source>
</evidence>
<evidence type="ECO:0000313" key="6">
    <source>
        <dbReference type="Proteomes" id="UP000001947"/>
    </source>
</evidence>
<comment type="miscellaneous">
    <text evidence="2">Reaction mechanism of ThiL seems to utilize a direct, inline transfer of the gamma-phosphate of ATP to TMP rather than a phosphorylated enzyme intermediate.</text>
</comment>
<protein>
    <recommendedName>
        <fullName evidence="2">Thiamine-monophosphate kinase</fullName>
        <shortName evidence="2">TMP kinase</shortName>
        <shortName evidence="2">Thiamine-phosphate kinase</shortName>
        <ecNumber evidence="2">2.7.4.16</ecNumber>
    </recommendedName>
</protein>
<feature type="binding site" evidence="2">
    <location>
        <position position="45"/>
    </location>
    <ligand>
        <name>Mg(2+)</name>
        <dbReference type="ChEBI" id="CHEBI:18420"/>
        <label>2</label>
    </ligand>
</feature>
<comment type="function">
    <text evidence="2">Catalyzes the ATP-dependent phosphorylation of thiamine-monophosphate (TMP) to form thiamine-pyrophosphate (TPP), the active form of vitamin B1.</text>
</comment>
<name>Q21F21_SACD2</name>
<feature type="binding site" evidence="2">
    <location>
        <position position="73"/>
    </location>
    <ligand>
        <name>Mg(2+)</name>
        <dbReference type="ChEBI" id="CHEBI:18420"/>
        <label>4</label>
    </ligand>
</feature>
<feature type="binding site" evidence="2">
    <location>
        <position position="73"/>
    </location>
    <ligand>
        <name>Mg(2+)</name>
        <dbReference type="ChEBI" id="CHEBI:18420"/>
        <label>2</label>
    </ligand>
</feature>
<dbReference type="HAMAP" id="MF_02128">
    <property type="entry name" value="TMP_kinase"/>
    <property type="match status" value="1"/>
</dbReference>
<dbReference type="Gene3D" id="3.90.650.10">
    <property type="entry name" value="PurM-like C-terminal domain"/>
    <property type="match status" value="1"/>
</dbReference>
<dbReference type="InterPro" id="IPR010918">
    <property type="entry name" value="PurM-like_C_dom"/>
</dbReference>
<feature type="binding site" evidence="2">
    <location>
        <position position="215"/>
    </location>
    <ligand>
        <name>Mg(2+)</name>
        <dbReference type="ChEBI" id="CHEBI:18420"/>
        <label>5</label>
    </ligand>
</feature>
<feature type="binding site" evidence="2">
    <location>
        <position position="144"/>
    </location>
    <ligand>
        <name>ATP</name>
        <dbReference type="ChEBI" id="CHEBI:30616"/>
    </ligand>
</feature>
<dbReference type="RefSeq" id="WP_011469924.1">
    <property type="nucleotide sequence ID" value="NC_007912.1"/>
</dbReference>
<feature type="binding site" evidence="2">
    <location>
        <position position="212"/>
    </location>
    <ligand>
        <name>Mg(2+)</name>
        <dbReference type="ChEBI" id="CHEBI:18420"/>
        <label>3</label>
    </ligand>
</feature>
<gene>
    <name evidence="2 5" type="primary">thiL</name>
    <name evidence="5" type="ordered locus">Sde_3453</name>
</gene>
<keyword evidence="2" id="KW-0479">Metal-binding</keyword>
<keyword evidence="2 5" id="KW-0418">Kinase</keyword>
<dbReference type="InterPro" id="IPR006283">
    <property type="entry name" value="ThiL-like"/>
</dbReference>
<keyword evidence="2 5" id="KW-0808">Transferase</keyword>
<evidence type="ECO:0000259" key="4">
    <source>
        <dbReference type="Pfam" id="PF02769"/>
    </source>
</evidence>
<comment type="caution">
    <text evidence="2">Lacks conserved residue(s) required for the propagation of feature annotation.</text>
</comment>
<dbReference type="InterPro" id="IPR016188">
    <property type="entry name" value="PurM-like_N"/>
</dbReference>
<organism evidence="5 6">
    <name type="scientific">Saccharophagus degradans (strain 2-40 / ATCC 43961 / DSM 17024)</name>
    <dbReference type="NCBI Taxonomy" id="203122"/>
    <lineage>
        <taxon>Bacteria</taxon>
        <taxon>Pseudomonadati</taxon>
        <taxon>Pseudomonadota</taxon>
        <taxon>Gammaproteobacteria</taxon>
        <taxon>Cellvibrionales</taxon>
        <taxon>Cellvibrionaceae</taxon>
        <taxon>Saccharophagus</taxon>
    </lineage>
</organism>
<dbReference type="eggNOG" id="COG0611">
    <property type="taxonomic scope" value="Bacteria"/>
</dbReference>
<feature type="binding site" evidence="2">
    <location>
        <position position="52"/>
    </location>
    <ligand>
        <name>substrate</name>
    </ligand>
</feature>
<evidence type="ECO:0000256" key="2">
    <source>
        <dbReference type="HAMAP-Rule" id="MF_02128"/>
    </source>
</evidence>
<feature type="binding site" evidence="2">
    <location>
        <position position="277"/>
    </location>
    <ligand>
        <name>substrate</name>
    </ligand>
</feature>
<reference evidence="5 6" key="1">
    <citation type="journal article" date="2008" name="PLoS Genet.">
        <title>Complete genome sequence of the complex carbohydrate-degrading marine bacterium, Saccharophagus degradans strain 2-40 T.</title>
        <authorList>
            <person name="Weiner R.M."/>
            <person name="Taylor L.E.II."/>
            <person name="Henrissat B."/>
            <person name="Hauser L."/>
            <person name="Land M."/>
            <person name="Coutinho P.M."/>
            <person name="Rancurel C."/>
            <person name="Saunders E.H."/>
            <person name="Longmire A.G."/>
            <person name="Zhang H."/>
            <person name="Bayer E.A."/>
            <person name="Gilbert H.J."/>
            <person name="Larimer F."/>
            <person name="Zhulin I.B."/>
            <person name="Ekborg N.A."/>
            <person name="Lamed R."/>
            <person name="Richardson P.M."/>
            <person name="Borovok I."/>
            <person name="Hutcheson S."/>
        </authorList>
    </citation>
    <scope>NUCLEOTIDE SEQUENCE [LARGE SCALE GENOMIC DNA]</scope>
    <source>
        <strain evidence="6">2-40 / ATCC 43961 / DSM 17024</strain>
    </source>
</reference>
<dbReference type="UniPathway" id="UPA00060">
    <property type="reaction ID" value="UER00142"/>
</dbReference>
<keyword evidence="6" id="KW-1185">Reference proteome</keyword>
<comment type="catalytic activity">
    <reaction evidence="2">
        <text>thiamine phosphate + ATP = thiamine diphosphate + ADP</text>
        <dbReference type="Rhea" id="RHEA:15913"/>
        <dbReference type="ChEBI" id="CHEBI:30616"/>
        <dbReference type="ChEBI" id="CHEBI:37575"/>
        <dbReference type="ChEBI" id="CHEBI:58937"/>
        <dbReference type="ChEBI" id="CHEBI:456216"/>
        <dbReference type="EC" id="2.7.4.16"/>
    </reaction>
</comment>
<dbReference type="EMBL" id="CP000282">
    <property type="protein sequence ID" value="ABD82708.1"/>
    <property type="molecule type" value="Genomic_DNA"/>
</dbReference>
<dbReference type="GO" id="GO:0000287">
    <property type="term" value="F:magnesium ion binding"/>
    <property type="evidence" value="ECO:0007669"/>
    <property type="project" value="UniProtKB-UniRule"/>
</dbReference>
<dbReference type="InterPro" id="IPR036676">
    <property type="entry name" value="PurM-like_C_sf"/>
</dbReference>
<feature type="binding site" evidence="2">
    <location>
        <begin position="119"/>
        <end position="120"/>
    </location>
    <ligand>
        <name>ATP</name>
        <dbReference type="ChEBI" id="CHEBI:30616"/>
    </ligand>
</feature>
<dbReference type="STRING" id="203122.Sde_3453"/>
<dbReference type="Proteomes" id="UP000001947">
    <property type="component" value="Chromosome"/>
</dbReference>
<dbReference type="Gene3D" id="3.30.1330.10">
    <property type="entry name" value="PurM-like, N-terminal domain"/>
    <property type="match status" value="1"/>
</dbReference>
<feature type="binding site" evidence="2">
    <location>
        <position position="45"/>
    </location>
    <ligand>
        <name>Mg(2+)</name>
        <dbReference type="ChEBI" id="CHEBI:18420"/>
        <label>1</label>
    </ligand>
</feature>
<feature type="domain" description="PurM-like C-terminal" evidence="4">
    <location>
        <begin position="148"/>
        <end position="315"/>
    </location>
</feature>
<proteinExistence type="inferred from homology"/>
<dbReference type="GO" id="GO:0009228">
    <property type="term" value="P:thiamine biosynthetic process"/>
    <property type="evidence" value="ECO:0007669"/>
    <property type="project" value="UniProtKB-KW"/>
</dbReference>
<dbReference type="PANTHER" id="PTHR30270:SF0">
    <property type="entry name" value="THIAMINE-MONOPHOSPHATE KINASE"/>
    <property type="match status" value="1"/>
</dbReference>
<dbReference type="GO" id="GO:0009030">
    <property type="term" value="F:thiamine-phosphate kinase activity"/>
    <property type="evidence" value="ECO:0007669"/>
    <property type="project" value="UniProtKB-UniRule"/>
</dbReference>
<dbReference type="AlphaFoldDB" id="Q21F21"/>
<evidence type="ECO:0000313" key="5">
    <source>
        <dbReference type="EMBL" id="ABD82708.1"/>
    </source>
</evidence>
<dbReference type="GeneID" id="98615068"/>
<dbReference type="EC" id="2.7.4.16" evidence="2"/>
<sequence length="334" mass="35450">MNEFDLIKQYFRNVSPVVEGTTLGNGDDCALLQLKPNQTMAVSVDTLVEGVHFPCGASANDIAQRALRTALSDLAAMAATPRWVTLALTLPQHNSDWLSAFSEGLRADLHAFNCELIGGDTTRGALTISVQVMGVVENYPALTRAGAKVGDGIFVTHTLGNGAASLLQVLGKLQSLALPNALCSELDDLFYRPELAFYVAQQLHAVATSAIDISDGLVADLKHICTASGVGAKVNVAQLPYSATAKSLAKGIENTALNSERLTAQQLLQQWALYGGDDYQLCFTAPAHAVAELKEQTPLAATQIGVVVAEQGVQLHNNGQALAVQHKNGYTHFE</sequence>
<dbReference type="SUPFAM" id="SSF55326">
    <property type="entry name" value="PurM N-terminal domain-like"/>
    <property type="match status" value="1"/>
</dbReference>
<feature type="binding site" evidence="2">
    <location>
        <position position="28"/>
    </location>
    <ligand>
        <name>Mg(2+)</name>
        <dbReference type="ChEBI" id="CHEBI:18420"/>
        <label>4</label>
    </ligand>
</feature>
<keyword evidence="1 2" id="KW-0784">Thiamine biosynthesis</keyword>
<feature type="binding site" evidence="2">
    <location>
        <position position="43"/>
    </location>
    <ligand>
        <name>Mg(2+)</name>
        <dbReference type="ChEBI" id="CHEBI:18420"/>
        <label>4</label>
    </ligand>
</feature>